<dbReference type="InterPro" id="IPR022655">
    <property type="entry name" value="DUF1553"/>
</dbReference>
<keyword evidence="1" id="KW-0732">Signal</keyword>
<proteinExistence type="predicted"/>
<dbReference type="PANTHER" id="PTHR35889:SF3">
    <property type="entry name" value="F-BOX DOMAIN-CONTAINING PROTEIN"/>
    <property type="match status" value="1"/>
</dbReference>
<dbReference type="InterPro" id="IPR054604">
    <property type="entry name" value="SbsC_Big-like"/>
</dbReference>
<dbReference type="Gene3D" id="2.60.40.1080">
    <property type="match status" value="2"/>
</dbReference>
<dbReference type="Proteomes" id="UP000319383">
    <property type="component" value="Chromosome"/>
</dbReference>
<feature type="domain" description="BIG2" evidence="2">
    <location>
        <begin position="27"/>
        <end position="117"/>
    </location>
</feature>
<dbReference type="Pfam" id="PF22359">
    <property type="entry name" value="Big-like"/>
    <property type="match status" value="1"/>
</dbReference>
<dbReference type="AlphaFoldDB" id="A0A517ZSK9"/>
<sequence length="817" mass="90273" precursor="true">MQRFCYLFTGLILFTATVPLTATASDEPSGLSIAPSEVVLRGRGVRQQLIVAGETGGKQQDLTRDVEFLSLTPEIVEVNEAGIVTGLKDGTGKVVAQRDGHKVEVAVQVVNADAQPTPTLELDIIPIFTRAGCNAGACHGKARGQNGFQLSLLGFDADFDSDALKAEARGRRLFLAAPESSLLLRKAAAIEPHGGGKRLDPDGDDFAMFARWVAAGLPRSTADDPVLKKVTVSPTERKMLPEEEQQLIVTAHYSDGSTRDVTRLAQFQSNEGAVVGVDEQGLVKAGPIPGEAAIMARYMGEIAIADIMIPLEGDVPPEFYAQLPRNNYIDQHVWNKLQRLGITPSPPAEDAKFLRRAYLDIIGCVPTPEEIRNFLNDSSPDKRVAVVDRLLARPEYANHWANKWADLLRPNPYRVGIKAVMNYDAWIRDAFIKNKPYDEFVRDLLTARGGTFRNGAVTMFRDRRSPDELTTIVSQLFLGVRLECAKCHHHPFEIWGQDDFYSFAAYFAKVGHKGTGLSPPISGSEEMIYAKESGAVKHPLTGAVMPPRPLFGEAPEIDPDGDPREALASWITSDENHFFAEVMANRIWADMMGRGIVEPVDDLRGTNPPTNAALLAALAEDFREHDYDIKHLIRSIATSHVYGLSSLPGERNVADTRNYSRYYRKRLRAEVLLDAVCDITDVPETFSAMPTGSRANQIWSHRVGSLFLDAFGRPDPNQDPPCERTPDTTVVQTLHLMNAPRLHEKVTSDDGRVAKLAASEKSPQEIVTDLYLLIYGRNPSEEELQFGGKLISENDRRKAVEDLAWALLNTPEFLFKD</sequence>
<dbReference type="InterPro" id="IPR003343">
    <property type="entry name" value="Big_2"/>
</dbReference>
<reference evidence="3 4" key="1">
    <citation type="submission" date="2019-02" db="EMBL/GenBank/DDBJ databases">
        <title>Deep-cultivation of Planctomycetes and their phenomic and genomic characterization uncovers novel biology.</title>
        <authorList>
            <person name="Wiegand S."/>
            <person name="Jogler M."/>
            <person name="Boedeker C."/>
            <person name="Pinto D."/>
            <person name="Vollmers J."/>
            <person name="Rivas-Marin E."/>
            <person name="Kohn T."/>
            <person name="Peeters S.H."/>
            <person name="Heuer A."/>
            <person name="Rast P."/>
            <person name="Oberbeckmann S."/>
            <person name="Bunk B."/>
            <person name="Jeske O."/>
            <person name="Meyerdierks A."/>
            <person name="Storesund J.E."/>
            <person name="Kallscheuer N."/>
            <person name="Luecker S."/>
            <person name="Lage O.M."/>
            <person name="Pohl T."/>
            <person name="Merkel B.J."/>
            <person name="Hornburger P."/>
            <person name="Mueller R.-W."/>
            <person name="Bruemmer F."/>
            <person name="Labrenz M."/>
            <person name="Spormann A.M."/>
            <person name="Op den Camp H."/>
            <person name="Overmann J."/>
            <person name="Amann R."/>
            <person name="Jetten M.S.M."/>
            <person name="Mascher T."/>
            <person name="Medema M.H."/>
            <person name="Devos D.P."/>
            <person name="Kaster A.-K."/>
            <person name="Ovreas L."/>
            <person name="Rohde M."/>
            <person name="Galperin M.Y."/>
            <person name="Jogler C."/>
        </authorList>
    </citation>
    <scope>NUCLEOTIDE SEQUENCE [LARGE SCALE GENOMIC DNA]</scope>
    <source>
        <strain evidence="3 4">Mal52</strain>
    </source>
</reference>
<dbReference type="EMBL" id="CP036276">
    <property type="protein sequence ID" value="QDU45482.1"/>
    <property type="molecule type" value="Genomic_DNA"/>
</dbReference>
<feature type="signal peptide" evidence="1">
    <location>
        <begin position="1"/>
        <end position="24"/>
    </location>
</feature>
<dbReference type="InterPro" id="IPR011444">
    <property type="entry name" value="DUF1549"/>
</dbReference>
<accession>A0A517ZSK9</accession>
<dbReference type="RefSeq" id="WP_145377915.1">
    <property type="nucleotide sequence ID" value="NZ_CP036276.1"/>
</dbReference>
<evidence type="ECO:0000256" key="1">
    <source>
        <dbReference type="SAM" id="SignalP"/>
    </source>
</evidence>
<dbReference type="Pfam" id="PF07587">
    <property type="entry name" value="PSD1"/>
    <property type="match status" value="1"/>
</dbReference>
<dbReference type="PANTHER" id="PTHR35889">
    <property type="entry name" value="CYCLOINULO-OLIGOSACCHARIDE FRUCTANOTRANSFERASE-RELATED"/>
    <property type="match status" value="1"/>
</dbReference>
<feature type="domain" description="BIG2" evidence="2">
    <location>
        <begin position="226"/>
        <end position="308"/>
    </location>
</feature>
<name>A0A517ZSK9_9PLAN</name>
<keyword evidence="4" id="KW-1185">Reference proteome</keyword>
<dbReference type="Pfam" id="PF07583">
    <property type="entry name" value="PSCyt2"/>
    <property type="match status" value="1"/>
</dbReference>
<organism evidence="3 4">
    <name type="scientific">Symmachiella dynata</name>
    <dbReference type="NCBI Taxonomy" id="2527995"/>
    <lineage>
        <taxon>Bacteria</taxon>
        <taxon>Pseudomonadati</taxon>
        <taxon>Planctomycetota</taxon>
        <taxon>Planctomycetia</taxon>
        <taxon>Planctomycetales</taxon>
        <taxon>Planctomycetaceae</taxon>
        <taxon>Symmachiella</taxon>
    </lineage>
</organism>
<evidence type="ECO:0000259" key="2">
    <source>
        <dbReference type="SMART" id="SM00635"/>
    </source>
</evidence>
<dbReference type="SMART" id="SM00635">
    <property type="entry name" value="BID_2"/>
    <property type="match status" value="2"/>
</dbReference>
<evidence type="ECO:0000313" key="4">
    <source>
        <dbReference type="Proteomes" id="UP000319383"/>
    </source>
</evidence>
<feature type="chain" id="PRO_5021958798" evidence="1">
    <location>
        <begin position="25"/>
        <end position="817"/>
    </location>
</feature>
<protein>
    <submittedName>
        <fullName evidence="3">Bacterial Ig-like domain (Group 2)</fullName>
    </submittedName>
</protein>
<evidence type="ECO:0000313" key="3">
    <source>
        <dbReference type="EMBL" id="QDU45482.1"/>
    </source>
</evidence>
<dbReference type="KEGG" id="sdyn:Mal52_39760"/>
<gene>
    <name evidence="3" type="ORF">Mal52_39760</name>
</gene>